<gene>
    <name evidence="1" type="ORF">PCOR1329_LOCUS80764</name>
</gene>
<dbReference type="EMBL" id="CAUYUJ010021476">
    <property type="protein sequence ID" value="CAK0904850.1"/>
    <property type="molecule type" value="Genomic_DNA"/>
</dbReference>
<reference evidence="1" key="1">
    <citation type="submission" date="2023-10" db="EMBL/GenBank/DDBJ databases">
        <authorList>
            <person name="Chen Y."/>
            <person name="Shah S."/>
            <person name="Dougan E. K."/>
            <person name="Thang M."/>
            <person name="Chan C."/>
        </authorList>
    </citation>
    <scope>NUCLEOTIDE SEQUENCE [LARGE SCALE GENOMIC DNA]</scope>
</reference>
<evidence type="ECO:0000313" key="2">
    <source>
        <dbReference type="Proteomes" id="UP001189429"/>
    </source>
</evidence>
<keyword evidence="2" id="KW-1185">Reference proteome</keyword>
<accession>A0ABN9XXH6</accession>
<protein>
    <recommendedName>
        <fullName evidence="3">Reverse transcriptase Ty1/copia-type domain-containing protein</fullName>
    </recommendedName>
</protein>
<comment type="caution">
    <text evidence="1">The sequence shown here is derived from an EMBL/GenBank/DDBJ whole genome shotgun (WGS) entry which is preliminary data.</text>
</comment>
<evidence type="ECO:0008006" key="3">
    <source>
        <dbReference type="Google" id="ProtNLM"/>
    </source>
</evidence>
<feature type="non-terminal residue" evidence="1">
    <location>
        <position position="371"/>
    </location>
</feature>
<organism evidence="1 2">
    <name type="scientific">Prorocentrum cordatum</name>
    <dbReference type="NCBI Taxonomy" id="2364126"/>
    <lineage>
        <taxon>Eukaryota</taxon>
        <taxon>Sar</taxon>
        <taxon>Alveolata</taxon>
        <taxon>Dinophyceae</taxon>
        <taxon>Prorocentrales</taxon>
        <taxon>Prorocentraceae</taxon>
        <taxon>Prorocentrum</taxon>
    </lineage>
</organism>
<sequence length="371" mass="41056">ELYVAQPKEGQPDMDPRCLLRVKKGIFGLAGAPRSWWRKLRRGLISANLEDENGQTIHVMQSRLDPTVFRGLNKDGMLCSLVCVHADDLLVATESQALRRGVRGLFNVCEWRRVPVVFCGKNMERDPNGGFALDQSAFVEGRFEPVELEKSRKSKPDLECNSAEIADSRSASGSLGWPAREKRPDLSCAVSMAQRTRNKPAVQNALGLNAAINVVQETAREKFHMPRLDNSSAGCVIVYHDAAWGNALSEEEAIQKMAQGEKVHSQAGYLVYMCERQVAEGEPGKAILVDWSHALPRVARSTFAAEAQSCTEAFDAAELVRATIVEMMCVDLDIANREMLASIPDSGKLLQEKRLFVDLAWLREAMQLGDA</sequence>
<name>A0ABN9XXH6_9DINO</name>
<feature type="non-terminal residue" evidence="1">
    <location>
        <position position="1"/>
    </location>
</feature>
<proteinExistence type="predicted"/>
<dbReference type="Proteomes" id="UP001189429">
    <property type="component" value="Unassembled WGS sequence"/>
</dbReference>
<evidence type="ECO:0000313" key="1">
    <source>
        <dbReference type="EMBL" id="CAK0904850.1"/>
    </source>
</evidence>